<feature type="domain" description="NmrA-like" evidence="5">
    <location>
        <begin position="3"/>
        <end position="255"/>
    </location>
</feature>
<evidence type="ECO:0000313" key="6">
    <source>
        <dbReference type="EMBL" id="WAJ57563.1"/>
    </source>
</evidence>
<geneLocation type="chloroplast" evidence="6"/>
<dbReference type="InterPro" id="IPR036291">
    <property type="entry name" value="NAD(P)-bd_dom_sf"/>
</dbReference>
<protein>
    <recommendedName>
        <fullName evidence="5">NmrA-like domain-containing protein</fullName>
    </recommendedName>
</protein>
<evidence type="ECO:0000256" key="3">
    <source>
        <dbReference type="ARBA" id="ARBA00022640"/>
    </source>
</evidence>
<dbReference type="CDD" id="cd05243">
    <property type="entry name" value="SDR_a5"/>
    <property type="match status" value="1"/>
</dbReference>
<keyword evidence="4" id="KW-0604">Photosystem II</keyword>
<reference evidence="6" key="1">
    <citation type="submission" date="2022-02" db="EMBL/GenBank/DDBJ databases">
        <authorList>
            <person name="Wang Y."/>
            <person name="Chen N."/>
        </authorList>
    </citation>
    <scope>NUCLEOTIDE SEQUENCE</scope>
</reference>
<comment type="subcellular location">
    <subcellularLocation>
        <location evidence="1">Plastid</location>
    </subcellularLocation>
</comment>
<evidence type="ECO:0000256" key="1">
    <source>
        <dbReference type="ARBA" id="ARBA00004474"/>
    </source>
</evidence>
<keyword evidence="6" id="KW-0150">Chloroplast</keyword>
<dbReference type="GO" id="GO:0015979">
    <property type="term" value="P:photosynthesis"/>
    <property type="evidence" value="ECO:0007669"/>
    <property type="project" value="UniProtKB-KW"/>
</dbReference>
<proteinExistence type="predicted"/>
<evidence type="ECO:0000256" key="2">
    <source>
        <dbReference type="ARBA" id="ARBA00022531"/>
    </source>
</evidence>
<keyword evidence="3 6" id="KW-0934">Plastid</keyword>
<dbReference type="Gene3D" id="3.40.50.720">
    <property type="entry name" value="NAD(P)-binding Rossmann-like Domain"/>
    <property type="match status" value="1"/>
</dbReference>
<dbReference type="PANTHER" id="PTHR47128">
    <property type="match status" value="1"/>
</dbReference>
<dbReference type="EMBL" id="OM827248">
    <property type="protein sequence ID" value="WAJ57563.1"/>
    <property type="molecule type" value="Genomic_DNA"/>
</dbReference>
<evidence type="ECO:0000256" key="4">
    <source>
        <dbReference type="ARBA" id="ARBA00023276"/>
    </source>
</evidence>
<evidence type="ECO:0000259" key="5">
    <source>
        <dbReference type="Pfam" id="PF05368"/>
    </source>
</evidence>
<dbReference type="PANTHER" id="PTHR47128:SF2">
    <property type="entry name" value="PROTEIN HIGH CHLOROPHYLL FLUORESCENCE PHENOTYPE 244, CHLOROPLASTIC"/>
    <property type="match status" value="1"/>
</dbReference>
<sequence>MSLLIIGGTGTLGRQIVLQALTKGYKVRCLVRNLRKANFLKEWGAELVYGDLTLPETIPSCLRGITAVIDASTSRPYDLSTMKKVDWDGKLALIEASKVANIQHFVFCSVLNLEQFPNIPLLAMKQSVEIKLIESEIPYTIFRLTGFYQGLIEQYAIPILENLPIWITNEKTCVSYMDTQDIAKFCLQALQLPKTKNQIFFLGGPKGWLSSEIIKLCEQLAGQSAQVKTISVSILKFSSQILGFFEWGQNISDRLAFAEILNVENNFSKSTFDLYKTFKIDPSEIIQLDDYFLEYFIRLLKRLKDINFEDVQKQKNLVI</sequence>
<accession>A0A9E9BQN7</accession>
<dbReference type="SUPFAM" id="SSF51735">
    <property type="entry name" value="NAD(P)-binding Rossmann-fold domains"/>
    <property type="match status" value="1"/>
</dbReference>
<dbReference type="Pfam" id="PF05368">
    <property type="entry name" value="NmrA"/>
    <property type="match status" value="1"/>
</dbReference>
<dbReference type="InterPro" id="IPR044256">
    <property type="entry name" value="HCF244-like"/>
</dbReference>
<name>A0A9E9BQN7_9STRA</name>
<dbReference type="AlphaFoldDB" id="A0A9E9BQN7"/>
<gene>
    <name evidence="6" type="primary">ycf39</name>
</gene>
<keyword evidence="2" id="KW-0602">Photosynthesis</keyword>
<dbReference type="GO" id="GO:0009536">
    <property type="term" value="C:plastid"/>
    <property type="evidence" value="ECO:0007669"/>
    <property type="project" value="UniProtKB-SubCell"/>
</dbReference>
<dbReference type="GO" id="GO:0009523">
    <property type="term" value="C:photosystem II"/>
    <property type="evidence" value="ECO:0007669"/>
    <property type="project" value="UniProtKB-KW"/>
</dbReference>
<organism evidence="6">
    <name type="scientific">Actinocyclus sp.</name>
    <name type="common">in: diatoms</name>
    <dbReference type="NCBI Taxonomy" id="1923973"/>
    <lineage>
        <taxon>Eukaryota</taxon>
        <taxon>Sar</taxon>
        <taxon>Stramenopiles</taxon>
        <taxon>Ochrophyta</taxon>
        <taxon>Bacillariophyta</taxon>
        <taxon>Coscinodiscophyceae</taxon>
        <taxon>Coscinodiscophycidae</taxon>
        <taxon>Coscinodiscales</taxon>
        <taxon>Hemidiscaceae</taxon>
        <taxon>Actinocyclus</taxon>
    </lineage>
</organism>
<dbReference type="InterPro" id="IPR008030">
    <property type="entry name" value="NmrA-like"/>
</dbReference>